<feature type="region of interest" description="Disordered" evidence="1">
    <location>
        <begin position="1"/>
        <end position="27"/>
    </location>
</feature>
<protein>
    <submittedName>
        <fullName evidence="2">Uncharacterized protein</fullName>
    </submittedName>
</protein>
<accession>R0JJH0</accession>
<organism evidence="2 3">
    <name type="scientific">Anas platyrhynchos</name>
    <name type="common">Mallard</name>
    <name type="synonym">Anas boschas</name>
    <dbReference type="NCBI Taxonomy" id="8839"/>
    <lineage>
        <taxon>Eukaryota</taxon>
        <taxon>Metazoa</taxon>
        <taxon>Chordata</taxon>
        <taxon>Craniata</taxon>
        <taxon>Vertebrata</taxon>
        <taxon>Euteleostomi</taxon>
        <taxon>Archelosauria</taxon>
        <taxon>Archosauria</taxon>
        <taxon>Dinosauria</taxon>
        <taxon>Saurischia</taxon>
        <taxon>Theropoda</taxon>
        <taxon>Coelurosauria</taxon>
        <taxon>Aves</taxon>
        <taxon>Neognathae</taxon>
        <taxon>Galloanserae</taxon>
        <taxon>Anseriformes</taxon>
        <taxon>Anatidae</taxon>
        <taxon>Anatinae</taxon>
        <taxon>Anas</taxon>
    </lineage>
</organism>
<evidence type="ECO:0000313" key="3">
    <source>
        <dbReference type="Proteomes" id="UP000296049"/>
    </source>
</evidence>
<proteinExistence type="predicted"/>
<feature type="compositionally biased region" description="Polar residues" evidence="1">
    <location>
        <begin position="1"/>
        <end position="12"/>
    </location>
</feature>
<sequence length="72" mass="7730">MMVTAPTPQKHATSQSSDTDEQQSGEITHGARSWYWVDAYRGRLALSCCASPAALVDAVTTALFTSAIGRKQ</sequence>
<evidence type="ECO:0000256" key="1">
    <source>
        <dbReference type="SAM" id="MobiDB-lite"/>
    </source>
</evidence>
<name>R0JJH0_ANAPL</name>
<reference evidence="3" key="1">
    <citation type="journal article" date="2013" name="Nat. Genet.">
        <title>The duck genome and transcriptome provide insight into an avian influenza virus reservoir species.</title>
        <authorList>
            <person name="Huang Y."/>
            <person name="Li Y."/>
            <person name="Burt D.W."/>
            <person name="Chen H."/>
            <person name="Zhang Y."/>
            <person name="Qian W."/>
            <person name="Kim H."/>
            <person name="Gan S."/>
            <person name="Zhao Y."/>
            <person name="Li J."/>
            <person name="Yi K."/>
            <person name="Feng H."/>
            <person name="Zhu P."/>
            <person name="Li B."/>
            <person name="Liu Q."/>
            <person name="Fairley S."/>
            <person name="Magor K.E."/>
            <person name="Du Z."/>
            <person name="Hu X."/>
            <person name="Goodman L."/>
            <person name="Tafer H."/>
            <person name="Vignal A."/>
            <person name="Lee T."/>
            <person name="Kim K.W."/>
            <person name="Sheng Z."/>
            <person name="An Y."/>
            <person name="Searle S."/>
            <person name="Herrero J."/>
            <person name="Groenen M.A."/>
            <person name="Crooijmans R.P."/>
            <person name="Faraut T."/>
            <person name="Cai Q."/>
            <person name="Webster R.G."/>
            <person name="Aldridge J.R."/>
            <person name="Warren W.C."/>
            <person name="Bartschat S."/>
            <person name="Kehr S."/>
            <person name="Marz M."/>
            <person name="Stadler P.F."/>
            <person name="Smith J."/>
            <person name="Kraus R.H."/>
            <person name="Zhao Y."/>
            <person name="Ren L."/>
            <person name="Fei J."/>
            <person name="Morisson M."/>
            <person name="Kaiser P."/>
            <person name="Griffin D.K."/>
            <person name="Rao M."/>
            <person name="Pitel F."/>
            <person name="Wang J."/>
            <person name="Li N."/>
        </authorList>
    </citation>
    <scope>NUCLEOTIDE SEQUENCE [LARGE SCALE GENOMIC DNA]</scope>
</reference>
<dbReference type="EMBL" id="KB743751">
    <property type="protein sequence ID" value="EOA97166.1"/>
    <property type="molecule type" value="Genomic_DNA"/>
</dbReference>
<evidence type="ECO:0000313" key="2">
    <source>
        <dbReference type="EMBL" id="EOA97166.1"/>
    </source>
</evidence>
<gene>
    <name evidence="2" type="ORF">Anapl_17046</name>
</gene>
<dbReference type="AlphaFoldDB" id="R0JJH0"/>
<dbReference type="Proteomes" id="UP000296049">
    <property type="component" value="Unassembled WGS sequence"/>
</dbReference>
<keyword evidence="3" id="KW-1185">Reference proteome</keyword>